<dbReference type="PANTHER" id="PTHR30531:SF12">
    <property type="entry name" value="FLAGELLAR BIOSYNTHETIC PROTEIN FLHB"/>
    <property type="match status" value="1"/>
</dbReference>
<evidence type="ECO:0000256" key="11">
    <source>
        <dbReference type="ARBA" id="ARBA00023225"/>
    </source>
</evidence>
<dbReference type="AlphaFoldDB" id="A0A151AYD9"/>
<dbReference type="SUPFAM" id="SSF160544">
    <property type="entry name" value="EscU C-terminal domain-like"/>
    <property type="match status" value="1"/>
</dbReference>
<evidence type="ECO:0000256" key="4">
    <source>
        <dbReference type="ARBA" id="ARBA00022448"/>
    </source>
</evidence>
<keyword evidence="7 12" id="KW-1005">Bacterial flagellum biogenesis</keyword>
<accession>A0A151AYD9</accession>
<evidence type="ECO:0000256" key="9">
    <source>
        <dbReference type="ARBA" id="ARBA00022989"/>
    </source>
</evidence>
<feature type="transmembrane region" description="Helical" evidence="12">
    <location>
        <begin position="194"/>
        <end position="216"/>
    </location>
</feature>
<comment type="subcellular location">
    <subcellularLocation>
        <location evidence="1">Cell membrane</location>
        <topology evidence="1">Multi-pass membrane protein</topology>
    </subcellularLocation>
</comment>
<comment type="similarity">
    <text evidence="2 12">Belongs to the type III secretion exporter family.</text>
</comment>
<comment type="function">
    <text evidence="12">Required for formation of the rod structure in the basal body of the flagellar apparatus. Together with FliI and FliH, may constitute the export apparatus of flagellin.</text>
</comment>
<dbReference type="InterPro" id="IPR029025">
    <property type="entry name" value="T3SS_substrate_exporter_C"/>
</dbReference>
<evidence type="ECO:0000256" key="12">
    <source>
        <dbReference type="RuleBase" id="RU364091"/>
    </source>
</evidence>
<evidence type="ECO:0000256" key="6">
    <source>
        <dbReference type="ARBA" id="ARBA00022692"/>
    </source>
</evidence>
<keyword evidence="14" id="KW-1185">Reference proteome</keyword>
<reference evidence="13 14" key="1">
    <citation type="submission" date="2016-02" db="EMBL/GenBank/DDBJ databases">
        <title>Genome sequence of Moorella mulderi DSM 14980.</title>
        <authorList>
            <person name="Poehlein A."/>
            <person name="Daniel R."/>
        </authorList>
    </citation>
    <scope>NUCLEOTIDE SEQUENCE [LARGE SCALE GENOMIC DNA]</scope>
    <source>
        <strain evidence="13 14">DSM 14980</strain>
    </source>
</reference>
<dbReference type="NCBIfam" id="TIGR00328">
    <property type="entry name" value="flhB"/>
    <property type="match status" value="1"/>
</dbReference>
<evidence type="ECO:0000256" key="3">
    <source>
        <dbReference type="ARBA" id="ARBA00021622"/>
    </source>
</evidence>
<evidence type="ECO:0000256" key="8">
    <source>
        <dbReference type="ARBA" id="ARBA00022927"/>
    </source>
</evidence>
<evidence type="ECO:0000256" key="5">
    <source>
        <dbReference type="ARBA" id="ARBA00022475"/>
    </source>
</evidence>
<feature type="transmembrane region" description="Helical" evidence="12">
    <location>
        <begin position="151"/>
        <end position="169"/>
    </location>
</feature>
<dbReference type="PANTHER" id="PTHR30531">
    <property type="entry name" value="FLAGELLAR BIOSYNTHETIC PROTEIN FLHB"/>
    <property type="match status" value="1"/>
</dbReference>
<dbReference type="EMBL" id="LTBC01000003">
    <property type="protein sequence ID" value="KYH32651.1"/>
    <property type="molecule type" value="Genomic_DNA"/>
</dbReference>
<gene>
    <name evidence="13" type="primary">flhB_2</name>
    <name evidence="12" type="synonym">flhB</name>
    <name evidence="13" type="ORF">MOMUL_12530</name>
</gene>
<comment type="caution">
    <text evidence="13">The sequence shown here is derived from an EMBL/GenBank/DDBJ whole genome shotgun (WGS) entry which is preliminary data.</text>
</comment>
<organism evidence="13 14">
    <name type="scientific">Moorella mulderi DSM 14980</name>
    <dbReference type="NCBI Taxonomy" id="1122241"/>
    <lineage>
        <taxon>Bacteria</taxon>
        <taxon>Bacillati</taxon>
        <taxon>Bacillota</taxon>
        <taxon>Clostridia</taxon>
        <taxon>Neomoorellales</taxon>
        <taxon>Neomoorellaceae</taxon>
        <taxon>Neomoorella</taxon>
    </lineage>
</organism>
<keyword evidence="13" id="KW-0282">Flagellum</keyword>
<dbReference type="Gene3D" id="6.10.250.2080">
    <property type="match status" value="1"/>
</dbReference>
<evidence type="ECO:0000313" key="13">
    <source>
        <dbReference type="EMBL" id="KYH32651.1"/>
    </source>
</evidence>
<dbReference type="GO" id="GO:0009306">
    <property type="term" value="P:protein secretion"/>
    <property type="evidence" value="ECO:0007669"/>
    <property type="project" value="InterPro"/>
</dbReference>
<dbReference type="GO" id="GO:0044780">
    <property type="term" value="P:bacterial-type flagellum assembly"/>
    <property type="evidence" value="ECO:0007669"/>
    <property type="project" value="InterPro"/>
</dbReference>
<sequence length="358" mass="40466">MEGKIDLQLFAEEKTEEATPHRLQEVRRKGQVARSNDLSAALVLLVSIIYLYWRREAFYLEMADLISRVFQDGWRQDLDGKVLMAIFSHLAFKAGLLLAPLLLLAAAVGLAANFAQTGFIFSLDPIMPRLENLDPVKGLQRFFSRRALMELIKSLSKVVVVSLVVWTLVKGQFNRLLMTVDMGLPAALDLVGQLLYRVGLGALAVFLSLAAADYIFQRREFQRNLRMTRQEVKEEMKQMEGDPLVRSRLREKQRRLARHRMMHAVPEATVVITNPIHVAVALRYRETEGAPRVVAKGAGSIAERIKAVARRHNVPIVANPPVARALYRQVELGQEIPVALYQAVAEILAQIYRLRGRL</sequence>
<name>A0A151AYD9_9FIRM</name>
<protein>
    <recommendedName>
        <fullName evidence="3 12">Flagellar biosynthetic protein FlhB</fullName>
    </recommendedName>
</protein>
<dbReference type="Proteomes" id="UP000075670">
    <property type="component" value="Unassembled WGS sequence"/>
</dbReference>
<feature type="transmembrane region" description="Helical" evidence="12">
    <location>
        <begin position="37"/>
        <end position="53"/>
    </location>
</feature>
<keyword evidence="6 12" id="KW-0812">Transmembrane</keyword>
<keyword evidence="10 12" id="KW-0472">Membrane</keyword>
<dbReference type="GO" id="GO:0005886">
    <property type="term" value="C:plasma membrane"/>
    <property type="evidence" value="ECO:0007669"/>
    <property type="project" value="UniProtKB-SubCell"/>
</dbReference>
<dbReference type="InterPro" id="IPR006135">
    <property type="entry name" value="T3SS_substrate_exporter"/>
</dbReference>
<evidence type="ECO:0000313" key="14">
    <source>
        <dbReference type="Proteomes" id="UP000075670"/>
    </source>
</evidence>
<keyword evidence="13" id="KW-0969">Cilium</keyword>
<dbReference type="PRINTS" id="PR00950">
    <property type="entry name" value="TYPE3IMSPROT"/>
</dbReference>
<evidence type="ECO:0000256" key="10">
    <source>
        <dbReference type="ARBA" id="ARBA00023136"/>
    </source>
</evidence>
<keyword evidence="13" id="KW-0966">Cell projection</keyword>
<keyword evidence="8 12" id="KW-0653">Protein transport</keyword>
<evidence type="ECO:0000256" key="2">
    <source>
        <dbReference type="ARBA" id="ARBA00010690"/>
    </source>
</evidence>
<dbReference type="Gene3D" id="3.40.1690.10">
    <property type="entry name" value="secretion proteins EscU"/>
    <property type="match status" value="1"/>
</dbReference>
<evidence type="ECO:0000256" key="7">
    <source>
        <dbReference type="ARBA" id="ARBA00022795"/>
    </source>
</evidence>
<dbReference type="OrthoDB" id="9807950at2"/>
<keyword evidence="5 12" id="KW-1003">Cell membrane</keyword>
<keyword evidence="4 12" id="KW-0813">Transport</keyword>
<evidence type="ECO:0000256" key="1">
    <source>
        <dbReference type="ARBA" id="ARBA00004651"/>
    </source>
</evidence>
<dbReference type="InterPro" id="IPR006136">
    <property type="entry name" value="FlhB"/>
</dbReference>
<dbReference type="RefSeq" id="WP_062282895.1">
    <property type="nucleotide sequence ID" value="NZ_LTBC01000003.1"/>
</dbReference>
<proteinExistence type="inferred from homology"/>
<dbReference type="Pfam" id="PF01312">
    <property type="entry name" value="Bac_export_2"/>
    <property type="match status" value="1"/>
</dbReference>
<dbReference type="PATRIC" id="fig|1122241.3.peg.1315"/>
<feature type="transmembrane region" description="Helical" evidence="12">
    <location>
        <begin position="97"/>
        <end position="121"/>
    </location>
</feature>
<keyword evidence="11 12" id="KW-1006">Bacterial flagellum protein export</keyword>
<keyword evidence="9 12" id="KW-1133">Transmembrane helix</keyword>